<dbReference type="Proteomes" id="UP000310314">
    <property type="component" value="Unassembled WGS sequence"/>
</dbReference>
<sequence length="207" mass="23741">MKKLSIALLLTLIIGCSPAIFKSKWTKEIAPKTYIARFETTKGIFDIEVKREWSPKAADRFYQLVKYKYFDDGVFYRVVPEFVAQFGNSDTSATKAWNRLKIPDEKVILGNEKGTLSFARGGKETRTTDLYINLQDNSRLDTLNYNDVVGFPAFGKVIQGMDVVSKIYSGYGGNSAQKTDVLYTNREKYFEEFPKLDLIQKVYFIKN</sequence>
<dbReference type="AlphaFoldDB" id="A0A5S3PRM0"/>
<organism evidence="5 6">
    <name type="scientific">Maribacter algarum</name>
    <name type="common">ex Zhang et al. 2020</name>
    <dbReference type="NCBI Taxonomy" id="2578118"/>
    <lineage>
        <taxon>Bacteria</taxon>
        <taxon>Pseudomonadati</taxon>
        <taxon>Bacteroidota</taxon>
        <taxon>Flavobacteriia</taxon>
        <taxon>Flavobacteriales</taxon>
        <taxon>Flavobacteriaceae</taxon>
        <taxon>Maribacter</taxon>
    </lineage>
</organism>
<comment type="similarity">
    <text evidence="3">Belongs to the cyclophilin-type PPIase family.</text>
</comment>
<dbReference type="InterPro" id="IPR029000">
    <property type="entry name" value="Cyclophilin-like_dom_sf"/>
</dbReference>
<dbReference type="CDD" id="cd00317">
    <property type="entry name" value="cyclophilin"/>
    <property type="match status" value="1"/>
</dbReference>
<protein>
    <recommendedName>
        <fullName evidence="3">Peptidyl-prolyl cis-trans isomerase</fullName>
        <shortName evidence="3">PPIase</shortName>
        <ecNumber evidence="3">5.2.1.8</ecNumber>
    </recommendedName>
</protein>
<dbReference type="PROSITE" id="PS51257">
    <property type="entry name" value="PROKAR_LIPOPROTEIN"/>
    <property type="match status" value="1"/>
</dbReference>
<dbReference type="InterPro" id="IPR044665">
    <property type="entry name" value="E_coli_cyclophilin_A-like"/>
</dbReference>
<name>A0A5S3PRM0_9FLAO</name>
<comment type="caution">
    <text evidence="5">The sequence shown here is derived from an EMBL/GenBank/DDBJ whole genome shotgun (WGS) entry which is preliminary data.</text>
</comment>
<dbReference type="EC" id="5.2.1.8" evidence="3"/>
<keyword evidence="2 3" id="KW-0413">Isomerase</keyword>
<reference evidence="5 6" key="1">
    <citation type="submission" date="2019-05" db="EMBL/GenBank/DDBJ databases">
        <authorList>
            <person name="Zhang J.-Y."/>
            <person name="Feg X."/>
            <person name="Du Z.-J."/>
        </authorList>
    </citation>
    <scope>NUCLEOTIDE SEQUENCE [LARGE SCALE GENOMIC DNA]</scope>
    <source>
        <strain evidence="5 6">RZ26</strain>
    </source>
</reference>
<dbReference type="PRINTS" id="PR00153">
    <property type="entry name" value="CSAPPISMRASE"/>
</dbReference>
<evidence type="ECO:0000256" key="2">
    <source>
        <dbReference type="ARBA" id="ARBA00023235"/>
    </source>
</evidence>
<evidence type="ECO:0000256" key="1">
    <source>
        <dbReference type="ARBA" id="ARBA00023110"/>
    </source>
</evidence>
<evidence type="ECO:0000259" key="4">
    <source>
        <dbReference type="PROSITE" id="PS50072"/>
    </source>
</evidence>
<keyword evidence="1 3" id="KW-0697">Rotamase</keyword>
<dbReference type="RefSeq" id="WP_138659162.1">
    <property type="nucleotide sequence ID" value="NZ_VATY01000003.1"/>
</dbReference>
<dbReference type="PROSITE" id="PS50072">
    <property type="entry name" value="CSA_PPIASE_2"/>
    <property type="match status" value="1"/>
</dbReference>
<dbReference type="EMBL" id="VATY01000003">
    <property type="protein sequence ID" value="TMM56295.1"/>
    <property type="molecule type" value="Genomic_DNA"/>
</dbReference>
<dbReference type="InterPro" id="IPR002130">
    <property type="entry name" value="Cyclophilin-type_PPIase_dom"/>
</dbReference>
<dbReference type="PANTHER" id="PTHR43246">
    <property type="entry name" value="PEPTIDYL-PROLYL CIS-TRANS ISOMERASE CYP38, CHLOROPLASTIC"/>
    <property type="match status" value="1"/>
</dbReference>
<dbReference type="GO" id="GO:0003755">
    <property type="term" value="F:peptidyl-prolyl cis-trans isomerase activity"/>
    <property type="evidence" value="ECO:0007669"/>
    <property type="project" value="UniProtKB-UniRule"/>
</dbReference>
<comment type="catalytic activity">
    <reaction evidence="3">
        <text>[protein]-peptidylproline (omega=180) = [protein]-peptidylproline (omega=0)</text>
        <dbReference type="Rhea" id="RHEA:16237"/>
        <dbReference type="Rhea" id="RHEA-COMP:10747"/>
        <dbReference type="Rhea" id="RHEA-COMP:10748"/>
        <dbReference type="ChEBI" id="CHEBI:83833"/>
        <dbReference type="ChEBI" id="CHEBI:83834"/>
        <dbReference type="EC" id="5.2.1.8"/>
    </reaction>
</comment>
<dbReference type="SUPFAM" id="SSF50891">
    <property type="entry name" value="Cyclophilin-like"/>
    <property type="match status" value="1"/>
</dbReference>
<proteinExistence type="inferred from homology"/>
<evidence type="ECO:0000313" key="6">
    <source>
        <dbReference type="Proteomes" id="UP000310314"/>
    </source>
</evidence>
<comment type="function">
    <text evidence="3">PPIases accelerate the folding of proteins. It catalyzes the cis-trans isomerization of proline imidic peptide bonds in oligopeptides.</text>
</comment>
<keyword evidence="6" id="KW-1185">Reference proteome</keyword>
<gene>
    <name evidence="5" type="ORF">FEE95_16905</name>
</gene>
<dbReference type="OrthoDB" id="9807797at2"/>
<evidence type="ECO:0000256" key="3">
    <source>
        <dbReference type="RuleBase" id="RU363019"/>
    </source>
</evidence>
<accession>A0A5S3PRM0</accession>
<evidence type="ECO:0000313" key="5">
    <source>
        <dbReference type="EMBL" id="TMM56295.1"/>
    </source>
</evidence>
<dbReference type="Gene3D" id="2.40.100.10">
    <property type="entry name" value="Cyclophilin-like"/>
    <property type="match status" value="1"/>
</dbReference>
<dbReference type="Pfam" id="PF00160">
    <property type="entry name" value="Pro_isomerase"/>
    <property type="match status" value="1"/>
</dbReference>
<feature type="domain" description="PPIase cyclophilin-type" evidence="4">
    <location>
        <begin position="43"/>
        <end position="167"/>
    </location>
</feature>